<dbReference type="Proteomes" id="UP000612585">
    <property type="component" value="Unassembled WGS sequence"/>
</dbReference>
<feature type="region of interest" description="Disordered" evidence="1">
    <location>
        <begin position="1"/>
        <end position="35"/>
    </location>
</feature>
<keyword evidence="3" id="KW-1185">Reference proteome</keyword>
<accession>A0A8J3ZK52</accession>
<evidence type="ECO:0000313" key="3">
    <source>
        <dbReference type="Proteomes" id="UP000612585"/>
    </source>
</evidence>
<proteinExistence type="predicted"/>
<gene>
    <name evidence="2" type="ORF">Vau01_119480</name>
</gene>
<sequence>MRRRYPADARGDGRGEAQCQTVDEDGLKPSGEDSDRPAAITAVLCAGVTPRPPTWLQVELLAAARRAADADLAGFEGWLAEQRRLGGIRENAAVVAAMDTVLRDQITPAHRLSTEAALSA</sequence>
<feature type="compositionally biased region" description="Basic and acidic residues" evidence="1">
    <location>
        <begin position="25"/>
        <end position="35"/>
    </location>
</feature>
<organism evidence="2 3">
    <name type="scientific">Virgisporangium aurantiacum</name>
    <dbReference type="NCBI Taxonomy" id="175570"/>
    <lineage>
        <taxon>Bacteria</taxon>
        <taxon>Bacillati</taxon>
        <taxon>Actinomycetota</taxon>
        <taxon>Actinomycetes</taxon>
        <taxon>Micromonosporales</taxon>
        <taxon>Micromonosporaceae</taxon>
        <taxon>Virgisporangium</taxon>
    </lineage>
</organism>
<reference evidence="2" key="1">
    <citation type="submission" date="2021-01" db="EMBL/GenBank/DDBJ databases">
        <title>Whole genome shotgun sequence of Virgisporangium aurantiacum NBRC 16421.</title>
        <authorList>
            <person name="Komaki H."/>
            <person name="Tamura T."/>
        </authorList>
    </citation>
    <scope>NUCLEOTIDE SEQUENCE</scope>
    <source>
        <strain evidence="2">NBRC 16421</strain>
    </source>
</reference>
<dbReference type="EMBL" id="BOPG01000116">
    <property type="protein sequence ID" value="GIJ64432.1"/>
    <property type="molecule type" value="Genomic_DNA"/>
</dbReference>
<evidence type="ECO:0000313" key="2">
    <source>
        <dbReference type="EMBL" id="GIJ64432.1"/>
    </source>
</evidence>
<feature type="compositionally biased region" description="Basic and acidic residues" evidence="1">
    <location>
        <begin position="1"/>
        <end position="15"/>
    </location>
</feature>
<protein>
    <submittedName>
        <fullName evidence="2">Uncharacterized protein</fullName>
    </submittedName>
</protein>
<evidence type="ECO:0000256" key="1">
    <source>
        <dbReference type="SAM" id="MobiDB-lite"/>
    </source>
</evidence>
<dbReference type="AlphaFoldDB" id="A0A8J3ZK52"/>
<name>A0A8J3ZK52_9ACTN</name>
<comment type="caution">
    <text evidence="2">The sequence shown here is derived from an EMBL/GenBank/DDBJ whole genome shotgun (WGS) entry which is preliminary data.</text>
</comment>